<keyword evidence="1" id="KW-1133">Transmembrane helix</keyword>
<dbReference type="AlphaFoldDB" id="A0A5J6L1F9"/>
<feature type="transmembrane region" description="Helical" evidence="1">
    <location>
        <begin position="32"/>
        <end position="53"/>
    </location>
</feature>
<feature type="transmembrane region" description="Helical" evidence="1">
    <location>
        <begin position="59"/>
        <end position="82"/>
    </location>
</feature>
<organism evidence="2 3">
    <name type="scientific">Microbacterium lushaniae</name>
    <dbReference type="NCBI Taxonomy" id="2614639"/>
    <lineage>
        <taxon>Bacteria</taxon>
        <taxon>Bacillati</taxon>
        <taxon>Actinomycetota</taxon>
        <taxon>Actinomycetes</taxon>
        <taxon>Micrococcales</taxon>
        <taxon>Microbacteriaceae</taxon>
        <taxon>Microbacterium</taxon>
    </lineage>
</organism>
<evidence type="ECO:0000313" key="3">
    <source>
        <dbReference type="Proteomes" id="UP000325516"/>
    </source>
</evidence>
<name>A0A5J6L1F9_9MICO</name>
<proteinExistence type="predicted"/>
<keyword evidence="1" id="KW-0812">Transmembrane</keyword>
<accession>A0A5J6L1F9</accession>
<evidence type="ECO:0000313" key="2">
    <source>
        <dbReference type="EMBL" id="QEW02325.1"/>
    </source>
</evidence>
<keyword evidence="3" id="KW-1185">Reference proteome</keyword>
<reference evidence="3" key="1">
    <citation type="submission" date="2019-09" db="EMBL/GenBank/DDBJ databases">
        <title>Mumia zhuanghuii sp. nov. isolated from the intestinal contents of plateau pika (Ochotona curzoniae) in the Qinghai-Tibet plateau of China.</title>
        <authorList>
            <person name="Tian Z."/>
        </authorList>
    </citation>
    <scope>NUCLEOTIDE SEQUENCE [LARGE SCALE GENOMIC DNA]</scope>
    <source>
        <strain evidence="3">L-031</strain>
    </source>
</reference>
<keyword evidence="1" id="KW-0472">Membrane</keyword>
<dbReference type="Proteomes" id="UP000325516">
    <property type="component" value="Chromosome"/>
</dbReference>
<protein>
    <submittedName>
        <fullName evidence="2">Uncharacterized protein</fullName>
    </submittedName>
</protein>
<gene>
    <name evidence="2" type="ORF">F6J85_03915</name>
</gene>
<dbReference type="EMBL" id="CP044232">
    <property type="protein sequence ID" value="QEW02325.1"/>
    <property type="molecule type" value="Genomic_DNA"/>
</dbReference>
<evidence type="ECO:0000256" key="1">
    <source>
        <dbReference type="SAM" id="Phobius"/>
    </source>
</evidence>
<sequence>MTESAPAERLTEAVAFDADREQLNAALRRNTWYLAGYLAIAAVVVAGIVALAVTEFGRLATYFLLSLLLLIILANVVLGLHLRRRLRTFLRAGDPLLLLSPHAVVFSGVPPIPWSDVLGAVYCDERANLAAGGGIGRWMKRLTYRSGGSQVTLVVGIARPKRFREGAAGGLTRYLSASFDLGGITLPVDTALGDVQLRALAGSLRALAEGESCAISRRTTPAASAVRPLPWPPDARCAETPEMNFRSYSAPRTQSHSPARRLCARTMRNL</sequence>
<dbReference type="RefSeq" id="WP_150923913.1">
    <property type="nucleotide sequence ID" value="NZ_CP044232.1"/>
</dbReference>
<dbReference type="KEGG" id="mlz:F6J85_03915"/>